<accession>A0A316WYS0</accession>
<gene>
    <name evidence="1" type="ORF">C1634_004180</name>
</gene>
<evidence type="ECO:0000313" key="2">
    <source>
        <dbReference type="Proteomes" id="UP000236413"/>
    </source>
</evidence>
<reference evidence="1 2" key="1">
    <citation type="submission" date="2018-04" db="EMBL/GenBank/DDBJ databases">
        <title>Chryseobacterium oncorhynchi 701B-08T from rainbow trout, and Chryseobacterium viscerum 687B-08T from diseased fish.</title>
        <authorList>
            <person name="Jeong J.-J."/>
            <person name="Lee Y.J."/>
            <person name="Pathiraja D."/>
            <person name="Park B."/>
            <person name="Choi I.-G."/>
            <person name="Kim K.D."/>
        </authorList>
    </citation>
    <scope>NUCLEOTIDE SEQUENCE [LARGE SCALE GENOMIC DNA]</scope>
    <source>
        <strain evidence="1 2">687B-08</strain>
    </source>
</reference>
<evidence type="ECO:0000313" key="1">
    <source>
        <dbReference type="EMBL" id="PWN63800.1"/>
    </source>
</evidence>
<protein>
    <submittedName>
        <fullName evidence="1">Uncharacterized protein</fullName>
    </submittedName>
</protein>
<proteinExistence type="predicted"/>
<sequence length="65" mass="7318">MVGYNPFNFHINTIFCFEPTSQDVQILNRSALTVGGVGKFAEYTNFSVEALNMRKSVACKKQKNL</sequence>
<comment type="caution">
    <text evidence="1">The sequence shown here is derived from an EMBL/GenBank/DDBJ whole genome shotgun (WGS) entry which is preliminary data.</text>
</comment>
<name>A0A316WYS0_9FLAO</name>
<dbReference type="AlphaFoldDB" id="A0A316WYS0"/>
<dbReference type="Proteomes" id="UP000236413">
    <property type="component" value="Unassembled WGS sequence"/>
</dbReference>
<organism evidence="1 2">
    <name type="scientific">Chryseobacterium viscerum</name>
    <dbReference type="NCBI Taxonomy" id="1037377"/>
    <lineage>
        <taxon>Bacteria</taxon>
        <taxon>Pseudomonadati</taxon>
        <taxon>Bacteroidota</taxon>
        <taxon>Flavobacteriia</taxon>
        <taxon>Flavobacteriales</taxon>
        <taxon>Weeksellaceae</taxon>
        <taxon>Chryseobacterium group</taxon>
        <taxon>Chryseobacterium</taxon>
    </lineage>
</organism>
<dbReference type="EMBL" id="PPEG02000002">
    <property type="protein sequence ID" value="PWN63800.1"/>
    <property type="molecule type" value="Genomic_DNA"/>
</dbReference>